<comment type="caution">
    <text evidence="2">The sequence shown here is derived from an EMBL/GenBank/DDBJ whole genome shotgun (WGS) entry which is preliminary data.</text>
</comment>
<dbReference type="AlphaFoldDB" id="A0A368NFN5"/>
<dbReference type="Proteomes" id="UP000252189">
    <property type="component" value="Unassembled WGS sequence"/>
</dbReference>
<dbReference type="PROSITE" id="PS51257">
    <property type="entry name" value="PROKAR_LIPOPROTEIN"/>
    <property type="match status" value="1"/>
</dbReference>
<sequence length="101" mass="10588">MRQTRRRLLQTTGVALGGVGLAGCGGRSGTDADESAADTETATDAADPEDVGDGVLGGEADGDVRPRYRGETSSPHSESAGERRRRHGSDASGRRRQRGRH</sequence>
<evidence type="ECO:0000313" key="2">
    <source>
        <dbReference type="EMBL" id="RCU48149.1"/>
    </source>
</evidence>
<gene>
    <name evidence="2" type="ORF">DU504_13060</name>
</gene>
<proteinExistence type="predicted"/>
<dbReference type="InterPro" id="IPR006311">
    <property type="entry name" value="TAT_signal"/>
</dbReference>
<accession>A0A368NFN5</accession>
<dbReference type="PROSITE" id="PS51318">
    <property type="entry name" value="TAT"/>
    <property type="match status" value="1"/>
</dbReference>
<name>A0A368NFN5_9EURY</name>
<organism evidence="2 3">
    <name type="scientific">Haloplanus salinus</name>
    <dbReference type="NCBI Taxonomy" id="1126245"/>
    <lineage>
        <taxon>Archaea</taxon>
        <taxon>Methanobacteriati</taxon>
        <taxon>Methanobacteriota</taxon>
        <taxon>Stenosarchaea group</taxon>
        <taxon>Halobacteria</taxon>
        <taxon>Halobacteriales</taxon>
        <taxon>Haloferacaceae</taxon>
        <taxon>Haloplanus</taxon>
    </lineage>
</organism>
<feature type="region of interest" description="Disordered" evidence="1">
    <location>
        <begin position="17"/>
        <end position="101"/>
    </location>
</feature>
<evidence type="ECO:0000256" key="1">
    <source>
        <dbReference type="SAM" id="MobiDB-lite"/>
    </source>
</evidence>
<reference evidence="2 3" key="1">
    <citation type="submission" date="2018-07" db="EMBL/GenBank/DDBJ databases">
        <title>Genome sequences of Haloplanus salinus JCM 18368T.</title>
        <authorList>
            <person name="Kim Y.B."/>
            <person name="Roh S.W."/>
        </authorList>
    </citation>
    <scope>NUCLEOTIDE SEQUENCE [LARGE SCALE GENOMIC DNA]</scope>
    <source>
        <strain evidence="2 3">JCM 18368</strain>
    </source>
</reference>
<dbReference type="EMBL" id="QPHM01000001">
    <property type="protein sequence ID" value="RCU48149.1"/>
    <property type="molecule type" value="Genomic_DNA"/>
</dbReference>
<dbReference type="RefSeq" id="WP_114449785.1">
    <property type="nucleotide sequence ID" value="NZ_QPHM01000001.1"/>
</dbReference>
<feature type="compositionally biased region" description="Gly residues" evidence="1">
    <location>
        <begin position="17"/>
        <end position="28"/>
    </location>
</feature>
<keyword evidence="3" id="KW-1185">Reference proteome</keyword>
<protein>
    <submittedName>
        <fullName evidence="2">Uncharacterized protein</fullName>
    </submittedName>
</protein>
<evidence type="ECO:0000313" key="3">
    <source>
        <dbReference type="Proteomes" id="UP000252189"/>
    </source>
</evidence>